<keyword evidence="5" id="KW-1015">Disulfide bond</keyword>
<gene>
    <name evidence="7" type="ORF">RJ639_042675</name>
</gene>
<feature type="signal peptide" evidence="6">
    <location>
        <begin position="1"/>
        <end position="25"/>
    </location>
</feature>
<dbReference type="PANTHER" id="PTHR33830">
    <property type="entry name" value="DEFENSIN-LIKE PROTEIN 184-RELATED"/>
    <property type="match status" value="1"/>
</dbReference>
<evidence type="ECO:0000256" key="4">
    <source>
        <dbReference type="ARBA" id="ARBA00022821"/>
    </source>
</evidence>
<evidence type="ECO:0000256" key="6">
    <source>
        <dbReference type="SAM" id="SignalP"/>
    </source>
</evidence>
<comment type="similarity">
    <text evidence="1">Belongs to the DEFL family.</text>
</comment>
<evidence type="ECO:0000313" key="8">
    <source>
        <dbReference type="Proteomes" id="UP001188597"/>
    </source>
</evidence>
<evidence type="ECO:0000256" key="1">
    <source>
        <dbReference type="ARBA" id="ARBA00006722"/>
    </source>
</evidence>
<dbReference type="PANTHER" id="PTHR33830:SF3">
    <property type="entry name" value="DEFENSIN-LIKE PROTEIN 127-RELATED"/>
    <property type="match status" value="1"/>
</dbReference>
<evidence type="ECO:0000256" key="2">
    <source>
        <dbReference type="ARBA" id="ARBA00022529"/>
    </source>
</evidence>
<dbReference type="Proteomes" id="UP001188597">
    <property type="component" value="Unassembled WGS sequence"/>
</dbReference>
<dbReference type="GO" id="GO:0050832">
    <property type="term" value="P:defense response to fungus"/>
    <property type="evidence" value="ECO:0007669"/>
    <property type="project" value="UniProtKB-KW"/>
</dbReference>
<accession>A0AA89B778</accession>
<evidence type="ECO:0000313" key="7">
    <source>
        <dbReference type="EMBL" id="KAK3023431.1"/>
    </source>
</evidence>
<sequence length="76" mass="8136">MAKFSCSYFFLLILAVSAMLTVAQGGNVKRCSIILDPKECNIGSCIDQCFKQYKGNGVCGTSASGEVSVCYCVYPC</sequence>
<organism evidence="7 8">
    <name type="scientific">Escallonia herrerae</name>
    <dbReference type="NCBI Taxonomy" id="1293975"/>
    <lineage>
        <taxon>Eukaryota</taxon>
        <taxon>Viridiplantae</taxon>
        <taxon>Streptophyta</taxon>
        <taxon>Embryophyta</taxon>
        <taxon>Tracheophyta</taxon>
        <taxon>Spermatophyta</taxon>
        <taxon>Magnoliopsida</taxon>
        <taxon>eudicotyledons</taxon>
        <taxon>Gunneridae</taxon>
        <taxon>Pentapetalae</taxon>
        <taxon>asterids</taxon>
        <taxon>campanulids</taxon>
        <taxon>Escalloniales</taxon>
        <taxon>Escalloniaceae</taxon>
        <taxon>Escallonia</taxon>
    </lineage>
</organism>
<keyword evidence="3" id="KW-0295">Fungicide</keyword>
<protein>
    <submittedName>
        <fullName evidence="7">Uncharacterized protein</fullName>
    </submittedName>
</protein>
<keyword evidence="4" id="KW-0611">Plant defense</keyword>
<dbReference type="AlphaFoldDB" id="A0AA89B778"/>
<reference evidence="7" key="1">
    <citation type="submission" date="2022-12" db="EMBL/GenBank/DDBJ databases">
        <title>Draft genome assemblies for two species of Escallonia (Escalloniales).</title>
        <authorList>
            <person name="Chanderbali A."/>
            <person name="Dervinis C."/>
            <person name="Anghel I."/>
            <person name="Soltis D."/>
            <person name="Soltis P."/>
            <person name="Zapata F."/>
        </authorList>
    </citation>
    <scope>NUCLEOTIDE SEQUENCE</scope>
    <source>
        <strain evidence="7">UCBG64.0493</strain>
        <tissue evidence="7">Leaf</tissue>
    </source>
</reference>
<name>A0AA89B778_9ASTE</name>
<evidence type="ECO:0000256" key="3">
    <source>
        <dbReference type="ARBA" id="ARBA00022577"/>
    </source>
</evidence>
<feature type="chain" id="PRO_5041682527" evidence="6">
    <location>
        <begin position="26"/>
        <end position="76"/>
    </location>
</feature>
<dbReference type="Pfam" id="PF07333">
    <property type="entry name" value="SLR1-BP"/>
    <property type="match status" value="1"/>
</dbReference>
<dbReference type="GO" id="GO:0031640">
    <property type="term" value="P:killing of cells of another organism"/>
    <property type="evidence" value="ECO:0007669"/>
    <property type="project" value="UniProtKB-KW"/>
</dbReference>
<dbReference type="InterPro" id="IPR010851">
    <property type="entry name" value="DEFL"/>
</dbReference>
<keyword evidence="6" id="KW-0732">Signal</keyword>
<comment type="caution">
    <text evidence="7">The sequence shown here is derived from an EMBL/GenBank/DDBJ whole genome shotgun (WGS) entry which is preliminary data.</text>
</comment>
<dbReference type="EMBL" id="JAVXUP010000656">
    <property type="protein sequence ID" value="KAK3023431.1"/>
    <property type="molecule type" value="Genomic_DNA"/>
</dbReference>
<keyword evidence="8" id="KW-1185">Reference proteome</keyword>
<proteinExistence type="inferred from homology"/>
<keyword evidence="2" id="KW-0929">Antimicrobial</keyword>
<evidence type="ECO:0000256" key="5">
    <source>
        <dbReference type="ARBA" id="ARBA00023157"/>
    </source>
</evidence>